<feature type="non-terminal residue" evidence="1">
    <location>
        <position position="1"/>
    </location>
</feature>
<protein>
    <submittedName>
        <fullName evidence="1">Uncharacterized protein</fullName>
    </submittedName>
</protein>
<gene>
    <name evidence="1" type="ORF">IPOD504_LOCUS6056</name>
</gene>
<organism evidence="1 2">
    <name type="scientific">Iphiclides podalirius</name>
    <name type="common">scarce swallowtail</name>
    <dbReference type="NCBI Taxonomy" id="110791"/>
    <lineage>
        <taxon>Eukaryota</taxon>
        <taxon>Metazoa</taxon>
        <taxon>Ecdysozoa</taxon>
        <taxon>Arthropoda</taxon>
        <taxon>Hexapoda</taxon>
        <taxon>Insecta</taxon>
        <taxon>Pterygota</taxon>
        <taxon>Neoptera</taxon>
        <taxon>Endopterygota</taxon>
        <taxon>Lepidoptera</taxon>
        <taxon>Glossata</taxon>
        <taxon>Ditrysia</taxon>
        <taxon>Papilionoidea</taxon>
        <taxon>Papilionidae</taxon>
        <taxon>Papilioninae</taxon>
        <taxon>Iphiclides</taxon>
    </lineage>
</organism>
<sequence>MGRFRGGAVRPRANSRHLTNDYGRMTLLRPIDVASSSVIWASVEQGYVKNFDVLQTLGRVSRCVSRRVARCVSRRVSRCVSLSVFPFFARSRDLGERERSVACDGRLRGSFSFCLLWHSLSAHSSIANPPLLTVYMFIHERLRVRACAYTCKAPVCALRLRKPVDGRRSEPLCLLTSRAGQFCLRADAVLDGRVERAPVL</sequence>
<evidence type="ECO:0000313" key="2">
    <source>
        <dbReference type="Proteomes" id="UP000837857"/>
    </source>
</evidence>
<dbReference type="Proteomes" id="UP000837857">
    <property type="component" value="Chromosome 18"/>
</dbReference>
<proteinExistence type="predicted"/>
<accession>A0ABN8I3P9</accession>
<evidence type="ECO:0000313" key="1">
    <source>
        <dbReference type="EMBL" id="CAH2048428.1"/>
    </source>
</evidence>
<name>A0ABN8I3P9_9NEOP</name>
<reference evidence="1" key="1">
    <citation type="submission" date="2022-03" db="EMBL/GenBank/DDBJ databases">
        <authorList>
            <person name="Martin H S."/>
        </authorList>
    </citation>
    <scope>NUCLEOTIDE SEQUENCE</scope>
</reference>
<keyword evidence="2" id="KW-1185">Reference proteome</keyword>
<dbReference type="EMBL" id="OW152830">
    <property type="protein sequence ID" value="CAH2048428.1"/>
    <property type="molecule type" value="Genomic_DNA"/>
</dbReference>